<comment type="similarity">
    <text evidence="1">Belongs to the ATP-dependent AMP-binding enzyme family.</text>
</comment>
<accession>A0A5C5RPB0</accession>
<feature type="domain" description="AMP-dependent synthetase/ligase" evidence="4">
    <location>
        <begin position="16"/>
        <end position="354"/>
    </location>
</feature>
<organism evidence="6 7">
    <name type="scientific">Tsukamurella sputi</name>
    <dbReference type="NCBI Taxonomy" id="2591848"/>
    <lineage>
        <taxon>Bacteria</taxon>
        <taxon>Bacillati</taxon>
        <taxon>Actinomycetota</taxon>
        <taxon>Actinomycetes</taxon>
        <taxon>Mycobacteriales</taxon>
        <taxon>Tsukamurellaceae</taxon>
        <taxon>Tsukamurella</taxon>
    </lineage>
</organism>
<evidence type="ECO:0000256" key="3">
    <source>
        <dbReference type="SAM" id="MobiDB-lite"/>
    </source>
</evidence>
<dbReference type="InterPro" id="IPR042099">
    <property type="entry name" value="ANL_N_sf"/>
</dbReference>
<dbReference type="InterPro" id="IPR025110">
    <property type="entry name" value="AMP-bd_C"/>
</dbReference>
<protein>
    <submittedName>
        <fullName evidence="6">Long-chain fatty acid--CoA ligase</fullName>
    </submittedName>
</protein>
<dbReference type="Pfam" id="PF13193">
    <property type="entry name" value="AMP-binding_C"/>
    <property type="match status" value="1"/>
</dbReference>
<dbReference type="InterPro" id="IPR020845">
    <property type="entry name" value="AMP-binding_CS"/>
</dbReference>
<keyword evidence="7" id="KW-1185">Reference proteome</keyword>
<keyword evidence="2 6" id="KW-0436">Ligase</keyword>
<sequence>MTVLDLPEVPALPEIRAARAPSDPAIADDRLALSNEDFAAAVRTAATRLQGFGVEAGDVVGLLLPNRVELVVAVFAAWRLGAAVTPINPALAPPEIAYQAADAGARVLVTEAGVDTPDGIAALPCDELLAAVDGSDSLPVQVRPGDLALLIYTAGTTGKPKGVMITHGNIGAMTASFIEHFSFTERDHSLLVLPLFHANGVVLGTLTPLRAGGRTTIVGRFRPDEFFPAVERHRPTYFSAVPAIYAMLTALPADVTPDSTSLRFGICGAAPMPVDLIERFETRFRVPIVEGYGLSETTTASAINPLDGPRKPGTVGPPLPGQRIRIVDRALRDVPPGETGEVLIAGDVVMAGYLNRPDATAETIVDGWLRTGDVGLLDEDGYLRLVDRVKDMVIRGGENIYPKEIEAQLYRHPEVFEAAVIGRPHEVLGEVPVAYVSLREGATATADTLLDGLRSELAKVKVPVDLILLDEVPKNPVGKIDKPTLRQRDRARD</sequence>
<dbReference type="Proteomes" id="UP000319792">
    <property type="component" value="Unassembled WGS sequence"/>
</dbReference>
<evidence type="ECO:0000256" key="1">
    <source>
        <dbReference type="ARBA" id="ARBA00006432"/>
    </source>
</evidence>
<evidence type="ECO:0000259" key="5">
    <source>
        <dbReference type="Pfam" id="PF13193"/>
    </source>
</evidence>
<proteinExistence type="inferred from homology"/>
<gene>
    <name evidence="6" type="ORF">FK268_09730</name>
</gene>
<dbReference type="AlphaFoldDB" id="A0A5C5RPB0"/>
<dbReference type="FunFam" id="3.30.300.30:FF:000008">
    <property type="entry name" value="2,3-dihydroxybenzoate-AMP ligase"/>
    <property type="match status" value="1"/>
</dbReference>
<evidence type="ECO:0000259" key="4">
    <source>
        <dbReference type="Pfam" id="PF00501"/>
    </source>
</evidence>
<dbReference type="OrthoDB" id="9803968at2"/>
<dbReference type="SUPFAM" id="SSF56801">
    <property type="entry name" value="Acetyl-CoA synthetase-like"/>
    <property type="match status" value="1"/>
</dbReference>
<dbReference type="Pfam" id="PF00501">
    <property type="entry name" value="AMP-binding"/>
    <property type="match status" value="1"/>
</dbReference>
<dbReference type="InterPro" id="IPR000873">
    <property type="entry name" value="AMP-dep_synth/lig_dom"/>
</dbReference>
<dbReference type="InterPro" id="IPR045851">
    <property type="entry name" value="AMP-bd_C_sf"/>
</dbReference>
<reference evidence="6 7" key="1">
    <citation type="submission" date="2019-08" db="EMBL/GenBank/DDBJ databases">
        <title>Tsukamurella conjunctivitidis sp. nov., Tsukamurella assacharolytica sp. nov. and Tsukamurella sputae sp. nov. isolated from patients with conjunctivitis, bacteraemia (lymphoma) and respiratory infection (sputum) in Hong Kong.</title>
        <authorList>
            <person name="Fok K.M.N."/>
            <person name="Fong J.Y.H."/>
        </authorList>
    </citation>
    <scope>NUCLEOTIDE SEQUENCE [LARGE SCALE GENOMIC DNA]</scope>
    <source>
        <strain evidence="6 7">HKU70</strain>
    </source>
</reference>
<dbReference type="RefSeq" id="WP_146433525.1">
    <property type="nucleotide sequence ID" value="NZ_VIGV01000003.1"/>
</dbReference>
<comment type="caution">
    <text evidence="6">The sequence shown here is derived from an EMBL/GenBank/DDBJ whole genome shotgun (WGS) entry which is preliminary data.</text>
</comment>
<feature type="domain" description="AMP-binding enzyme C-terminal" evidence="5">
    <location>
        <begin position="404"/>
        <end position="479"/>
    </location>
</feature>
<dbReference type="GO" id="GO:0016878">
    <property type="term" value="F:acid-thiol ligase activity"/>
    <property type="evidence" value="ECO:0007669"/>
    <property type="project" value="UniProtKB-ARBA"/>
</dbReference>
<dbReference type="PANTHER" id="PTHR43767:SF1">
    <property type="entry name" value="NONRIBOSOMAL PEPTIDE SYNTHASE PES1 (EUROFUNG)-RELATED"/>
    <property type="match status" value="1"/>
</dbReference>
<evidence type="ECO:0000313" key="7">
    <source>
        <dbReference type="Proteomes" id="UP000319792"/>
    </source>
</evidence>
<dbReference type="InterPro" id="IPR050237">
    <property type="entry name" value="ATP-dep_AMP-bd_enzyme"/>
</dbReference>
<dbReference type="PANTHER" id="PTHR43767">
    <property type="entry name" value="LONG-CHAIN-FATTY-ACID--COA LIGASE"/>
    <property type="match status" value="1"/>
</dbReference>
<evidence type="ECO:0000313" key="6">
    <source>
        <dbReference type="EMBL" id="TWS23925.1"/>
    </source>
</evidence>
<name>A0A5C5RPB0_9ACTN</name>
<dbReference type="Gene3D" id="3.40.50.12780">
    <property type="entry name" value="N-terminal domain of ligase-like"/>
    <property type="match status" value="1"/>
</dbReference>
<feature type="region of interest" description="Disordered" evidence="3">
    <location>
        <begin position="300"/>
        <end position="319"/>
    </location>
</feature>
<dbReference type="EMBL" id="VIGV01000003">
    <property type="protein sequence ID" value="TWS23925.1"/>
    <property type="molecule type" value="Genomic_DNA"/>
</dbReference>
<dbReference type="PROSITE" id="PS00455">
    <property type="entry name" value="AMP_BINDING"/>
    <property type="match status" value="1"/>
</dbReference>
<evidence type="ECO:0000256" key="2">
    <source>
        <dbReference type="ARBA" id="ARBA00022598"/>
    </source>
</evidence>
<dbReference type="Gene3D" id="3.30.300.30">
    <property type="match status" value="1"/>
</dbReference>